<dbReference type="Gene3D" id="3.40.50.620">
    <property type="entry name" value="HUPs"/>
    <property type="match status" value="1"/>
</dbReference>
<dbReference type="FunFam" id="1.10.1160.10:FF:000001">
    <property type="entry name" value="Glutamine--tRNA ligase"/>
    <property type="match status" value="1"/>
</dbReference>
<dbReference type="PROSITE" id="PS50405">
    <property type="entry name" value="GST_CTER"/>
    <property type="match status" value="1"/>
</dbReference>
<dbReference type="InterPro" id="IPR020058">
    <property type="entry name" value="Glu/Gln-tRNA-synth_Ib_cat-dom"/>
</dbReference>
<organism evidence="15 16">
    <name type="scientific">Prototheca wickerhamii</name>
    <dbReference type="NCBI Taxonomy" id="3111"/>
    <lineage>
        <taxon>Eukaryota</taxon>
        <taxon>Viridiplantae</taxon>
        <taxon>Chlorophyta</taxon>
        <taxon>core chlorophytes</taxon>
        <taxon>Trebouxiophyceae</taxon>
        <taxon>Chlorellales</taxon>
        <taxon>Chlorellaceae</taxon>
        <taxon>Prototheca</taxon>
    </lineage>
</organism>
<dbReference type="GO" id="GO:0005524">
    <property type="term" value="F:ATP binding"/>
    <property type="evidence" value="ECO:0007669"/>
    <property type="project" value="UniProtKB-KW"/>
</dbReference>
<dbReference type="CDD" id="cd10289">
    <property type="entry name" value="GST_C_AaRS_like"/>
    <property type="match status" value="1"/>
</dbReference>
<evidence type="ECO:0000256" key="2">
    <source>
        <dbReference type="ARBA" id="ARBA00008927"/>
    </source>
</evidence>
<dbReference type="SUPFAM" id="SSF47616">
    <property type="entry name" value="GST C-terminal domain-like"/>
    <property type="match status" value="1"/>
</dbReference>
<keyword evidence="8 13" id="KW-0067">ATP-binding</keyword>
<keyword evidence="6 13" id="KW-0436">Ligase</keyword>
<dbReference type="EMBL" id="JASFZW010000006">
    <property type="protein sequence ID" value="KAK2077729.1"/>
    <property type="molecule type" value="Genomic_DNA"/>
</dbReference>
<comment type="caution">
    <text evidence="15">The sequence shown here is derived from an EMBL/GenBank/DDBJ whole genome shotgun (WGS) entry which is preliminary data.</text>
</comment>
<dbReference type="Pfam" id="PF20974">
    <property type="entry name" value="tRNA-synt_1c_C2"/>
    <property type="match status" value="1"/>
</dbReference>
<evidence type="ECO:0000256" key="7">
    <source>
        <dbReference type="ARBA" id="ARBA00022741"/>
    </source>
</evidence>
<dbReference type="SUPFAM" id="SSF50715">
    <property type="entry name" value="Ribosomal protein L25-like"/>
    <property type="match status" value="1"/>
</dbReference>
<evidence type="ECO:0000256" key="9">
    <source>
        <dbReference type="ARBA" id="ARBA00022917"/>
    </source>
</evidence>
<evidence type="ECO:0000256" key="8">
    <source>
        <dbReference type="ARBA" id="ARBA00022840"/>
    </source>
</evidence>
<dbReference type="InterPro" id="IPR004526">
    <property type="entry name" value="Glu-tRNA-synth_arc/euk"/>
</dbReference>
<dbReference type="GO" id="GO:0006424">
    <property type="term" value="P:glutamyl-tRNA aminoacylation"/>
    <property type="evidence" value="ECO:0007669"/>
    <property type="project" value="InterPro"/>
</dbReference>
<evidence type="ECO:0000256" key="5">
    <source>
        <dbReference type="ARBA" id="ARBA00022553"/>
    </source>
</evidence>
<dbReference type="Proteomes" id="UP001255856">
    <property type="component" value="Unassembled WGS sequence"/>
</dbReference>
<dbReference type="Gene3D" id="1.20.1050.130">
    <property type="match status" value="1"/>
</dbReference>
<proteinExistence type="inferred from homology"/>
<dbReference type="GO" id="GO:0017102">
    <property type="term" value="C:methionyl glutamyl tRNA synthetase complex"/>
    <property type="evidence" value="ECO:0007669"/>
    <property type="project" value="TreeGrafter"/>
</dbReference>
<dbReference type="PANTHER" id="PTHR43097">
    <property type="entry name" value="GLUTAMINE-TRNA LIGASE"/>
    <property type="match status" value="1"/>
</dbReference>
<dbReference type="InterPro" id="IPR050132">
    <property type="entry name" value="Gln/Glu-tRNA_Ligase"/>
</dbReference>
<dbReference type="Pfam" id="PF03950">
    <property type="entry name" value="tRNA-synt_1c_C"/>
    <property type="match status" value="1"/>
</dbReference>
<evidence type="ECO:0000256" key="10">
    <source>
        <dbReference type="ARBA" id="ARBA00023146"/>
    </source>
</evidence>
<evidence type="ECO:0000256" key="4">
    <source>
        <dbReference type="ARBA" id="ARBA00022490"/>
    </source>
</evidence>
<dbReference type="SUPFAM" id="SSF52374">
    <property type="entry name" value="Nucleotidylyl transferase"/>
    <property type="match status" value="1"/>
</dbReference>
<dbReference type="GO" id="GO:0009791">
    <property type="term" value="P:post-embryonic development"/>
    <property type="evidence" value="ECO:0007669"/>
    <property type="project" value="UniProtKB-ARBA"/>
</dbReference>
<dbReference type="PANTHER" id="PTHR43097:SF5">
    <property type="entry name" value="GLUTAMATE--TRNA LIGASE"/>
    <property type="match status" value="1"/>
</dbReference>
<evidence type="ECO:0000256" key="1">
    <source>
        <dbReference type="ARBA" id="ARBA00004496"/>
    </source>
</evidence>
<dbReference type="FunFam" id="2.40.240.10:FF:000004">
    <property type="entry name" value="Glutamyl-tRNA synthetase, cytoplasmic"/>
    <property type="match status" value="1"/>
</dbReference>
<dbReference type="InterPro" id="IPR014729">
    <property type="entry name" value="Rossmann-like_a/b/a_fold"/>
</dbReference>
<keyword evidence="9 13" id="KW-0648">Protein biosynthesis</keyword>
<dbReference type="InterPro" id="IPR001412">
    <property type="entry name" value="aa-tRNA-synth_I_CS"/>
</dbReference>
<dbReference type="Gene3D" id="3.90.800.10">
    <property type="entry name" value="Glutamyl-tRNA Synthetase, Domain 3"/>
    <property type="match status" value="1"/>
</dbReference>
<evidence type="ECO:0000256" key="12">
    <source>
        <dbReference type="ARBA" id="ARBA00048351"/>
    </source>
</evidence>
<evidence type="ECO:0000256" key="6">
    <source>
        <dbReference type="ARBA" id="ARBA00022598"/>
    </source>
</evidence>
<dbReference type="InterPro" id="IPR020056">
    <property type="entry name" value="Rbsml_bL25/Gln-tRNA_synth_N"/>
</dbReference>
<comment type="catalytic activity">
    <reaction evidence="12">
        <text>tRNA(Glu) + L-glutamate + ATP = L-glutamyl-tRNA(Glu) + AMP + diphosphate</text>
        <dbReference type="Rhea" id="RHEA:23540"/>
        <dbReference type="Rhea" id="RHEA-COMP:9663"/>
        <dbReference type="Rhea" id="RHEA-COMP:9680"/>
        <dbReference type="ChEBI" id="CHEBI:29985"/>
        <dbReference type="ChEBI" id="CHEBI:30616"/>
        <dbReference type="ChEBI" id="CHEBI:33019"/>
        <dbReference type="ChEBI" id="CHEBI:78442"/>
        <dbReference type="ChEBI" id="CHEBI:78520"/>
        <dbReference type="ChEBI" id="CHEBI:456215"/>
        <dbReference type="EC" id="6.1.1.17"/>
    </reaction>
</comment>
<comment type="subcellular location">
    <subcellularLocation>
        <location evidence="1">Cytoplasm</location>
    </subcellularLocation>
</comment>
<keyword evidence="4" id="KW-0963">Cytoplasm</keyword>
<comment type="similarity">
    <text evidence="2">Belongs to the class-I aminoacyl-tRNA synthetase family. Glutamate--tRNA ligase type 2 subfamily.</text>
</comment>
<accession>A0AAD9MGZ4</accession>
<sequence length="733" mass="81215">MGDATAPSLVYSERAVPFALLAAADLLKVSVEAKPDAKLNKDAAPELVFPGSTTLTGAPTILRYLARASHEQAGVVAPLPPLFGRDALEAAQVDAWIDRAGALVPGLGLEPLAEAVSAYLAPRTFLVGRALTLADVAVWGALEATLQWDKLRKANAKLVHLGRWFDHVGATPALRAVSEALGPRRRFSTPKNGELGAAAGGGATGSFDIGLQGAEMGRVVTRFPPEPSGYLHIGHAKAALLNQHIADLYRGRMLVRFDDTNPSKERDEYTQSIIADMGRLGLRYERITYTSDYFEELAECARRMIASGALYADDTPVELMREERMAGTPSARRDRPAAETAAIFAEMLAGSAEGARHCLRVRLDMSAPNKALRDPVVYRCNAQPHWRTGERYKCYPTYDFACPFVDALEGVTHALRTSEYKDREAQFYRILELQQAVWPGLPQVVIWDYARLAFIFTVLSKRKLTWFVEHGLVDGWDDPRMPTVQGIMRRGLKIEALREFILGQGASKNMTYQEWDKIWTINKKLIDPVCPRHTAVDASDRVPVVLTNGPATLETVTVPRHAKHPPAGTKTQQRTARIWWDLADAQSVAEGEEVTLMGWGNAIVRHIVRDERDAIVELRAELHLEGDFKKTKLKLTWLADTPDLVPLELHHFGYLITKKRLEEDDVFEDCVNRNSRTVAAALGDCNMARLDKGDVVQLERRGYYIVDATPATGADRVVLFNIPDGRTKNMPAM</sequence>
<dbReference type="InterPro" id="IPR036282">
    <property type="entry name" value="Glutathione-S-Trfase_C_sf"/>
</dbReference>
<dbReference type="Pfam" id="PF00749">
    <property type="entry name" value="tRNA-synt_1c"/>
    <property type="match status" value="1"/>
</dbReference>
<protein>
    <recommendedName>
        <fullName evidence="3">glutamate--tRNA ligase</fullName>
        <ecNumber evidence="3">6.1.1.17</ecNumber>
    </recommendedName>
    <alternativeName>
        <fullName evidence="11">Glutamyl-tRNA synthetase</fullName>
    </alternativeName>
</protein>
<dbReference type="InterPro" id="IPR000924">
    <property type="entry name" value="Glu/Gln-tRNA-synth"/>
</dbReference>
<keyword evidence="7 13" id="KW-0547">Nucleotide-binding</keyword>
<evidence type="ECO:0000256" key="3">
    <source>
        <dbReference type="ARBA" id="ARBA00012835"/>
    </source>
</evidence>
<dbReference type="InterPro" id="IPR049437">
    <property type="entry name" value="tRNA-synt_1c_C2"/>
</dbReference>
<evidence type="ECO:0000313" key="16">
    <source>
        <dbReference type="Proteomes" id="UP001255856"/>
    </source>
</evidence>
<evidence type="ECO:0000313" key="15">
    <source>
        <dbReference type="EMBL" id="KAK2077729.1"/>
    </source>
</evidence>
<dbReference type="PRINTS" id="PR00987">
    <property type="entry name" value="TRNASYNTHGLU"/>
</dbReference>
<dbReference type="GO" id="GO:0004818">
    <property type="term" value="F:glutamate-tRNA ligase activity"/>
    <property type="evidence" value="ECO:0007669"/>
    <property type="project" value="UniProtKB-EC"/>
</dbReference>
<dbReference type="EC" id="6.1.1.17" evidence="3"/>
<dbReference type="Gene3D" id="1.10.1160.10">
    <property type="entry name" value="Glutamyl-trna Synthetase, Domain 2"/>
    <property type="match status" value="1"/>
</dbReference>
<dbReference type="InterPro" id="IPR020059">
    <property type="entry name" value="Glu/Gln-tRNA-synth_Ib_codon-bd"/>
</dbReference>
<dbReference type="InterPro" id="IPR010987">
    <property type="entry name" value="Glutathione-S-Trfase_C-like"/>
</dbReference>
<keyword evidence="10 13" id="KW-0030">Aminoacyl-tRNA synthetase</keyword>
<evidence type="ECO:0000259" key="14">
    <source>
        <dbReference type="PROSITE" id="PS50405"/>
    </source>
</evidence>
<keyword evidence="5" id="KW-0597">Phosphoprotein</keyword>
<dbReference type="NCBIfam" id="TIGR00463">
    <property type="entry name" value="gltX_arch"/>
    <property type="match status" value="1"/>
</dbReference>
<dbReference type="HAMAP" id="MF_02076">
    <property type="entry name" value="Glu_tRNA_synth_type2"/>
    <property type="match status" value="1"/>
</dbReference>
<reference evidence="15" key="1">
    <citation type="submission" date="2021-01" db="EMBL/GenBank/DDBJ databases">
        <authorList>
            <person name="Eckstrom K.M.E."/>
        </authorList>
    </citation>
    <scope>NUCLEOTIDE SEQUENCE</scope>
    <source>
        <strain evidence="15">UVCC 0001</strain>
    </source>
</reference>
<feature type="domain" description="GST C-terminal" evidence="14">
    <location>
        <begin position="54"/>
        <end position="187"/>
    </location>
</feature>
<evidence type="ECO:0000256" key="13">
    <source>
        <dbReference type="RuleBase" id="RU363037"/>
    </source>
</evidence>
<dbReference type="InterPro" id="IPR011035">
    <property type="entry name" value="Ribosomal_bL25/Gln-tRNA_synth"/>
</dbReference>
<dbReference type="AlphaFoldDB" id="A0AAD9MGZ4"/>
<name>A0AAD9MGZ4_PROWI</name>
<gene>
    <name evidence="15" type="ORF">QBZ16_004575</name>
</gene>
<dbReference type="FunFam" id="3.90.800.10:FF:000001">
    <property type="entry name" value="Glutamine--tRNA ligase"/>
    <property type="match status" value="1"/>
</dbReference>
<evidence type="ECO:0000256" key="11">
    <source>
        <dbReference type="ARBA" id="ARBA00030865"/>
    </source>
</evidence>
<dbReference type="GO" id="GO:0005829">
    <property type="term" value="C:cytosol"/>
    <property type="evidence" value="ECO:0007669"/>
    <property type="project" value="TreeGrafter"/>
</dbReference>
<dbReference type="InterPro" id="IPR020061">
    <property type="entry name" value="Glu_tRNA_lig_a-bdl"/>
</dbReference>
<keyword evidence="16" id="KW-1185">Reference proteome</keyword>
<dbReference type="PROSITE" id="PS00178">
    <property type="entry name" value="AA_TRNA_LIGASE_I"/>
    <property type="match status" value="1"/>
</dbReference>
<dbReference type="Gene3D" id="2.40.240.10">
    <property type="entry name" value="Ribosomal Protein L25, Chain P"/>
    <property type="match status" value="1"/>
</dbReference>
<dbReference type="FunFam" id="3.40.50.620:FF:000037">
    <property type="entry name" value="Glutamine--tRNA ligase cytoplasmic"/>
    <property type="match status" value="1"/>
</dbReference>
<dbReference type="GO" id="GO:0048608">
    <property type="term" value="P:reproductive structure development"/>
    <property type="evidence" value="ECO:0007669"/>
    <property type="project" value="UniProtKB-ARBA"/>
</dbReference>